<dbReference type="GO" id="GO:0008270">
    <property type="term" value="F:zinc ion binding"/>
    <property type="evidence" value="ECO:0007669"/>
    <property type="project" value="UniProtKB-UniRule"/>
</dbReference>
<evidence type="ECO:0000256" key="7">
    <source>
        <dbReference type="RuleBase" id="RU003330"/>
    </source>
</evidence>
<dbReference type="RefSeq" id="WP_338176479.1">
    <property type="nucleotide sequence ID" value="NZ_JAEKNQ010000013.1"/>
</dbReference>
<dbReference type="NCBIfam" id="NF001381">
    <property type="entry name" value="PRK00279.1-3"/>
    <property type="match status" value="1"/>
</dbReference>
<dbReference type="InterPro" id="IPR006259">
    <property type="entry name" value="Adenyl_kin_sub"/>
</dbReference>
<feature type="binding site" evidence="6">
    <location>
        <position position="146"/>
    </location>
    <ligand>
        <name>Zn(2+)</name>
        <dbReference type="ChEBI" id="CHEBI:29105"/>
        <note>structural</note>
    </ligand>
</feature>
<dbReference type="Pfam" id="PF00406">
    <property type="entry name" value="ADK"/>
    <property type="match status" value="1"/>
</dbReference>
<dbReference type="AlphaFoldDB" id="A0A934NB46"/>
<evidence type="ECO:0000256" key="8">
    <source>
        <dbReference type="RuleBase" id="RU003331"/>
    </source>
</evidence>
<sequence length="231" mass="25245">MSPQSNGSEPRSPLTLALFGPPGSGKGTQAAFLVEQLKIAQVSTGELFRQEVRRGTRLGRQAKEYIDRGELVPDEITMAMFRERLAKSDCAAGVLLDGFPRTAAQAEALAAFLRGLDRQMDRVIYIKVPQDVLVSRLSGRLTCPECGTTYHPELAPPRRAGLCDRDGGRLVQRDDDAAETALRRINVYKEQTASVVDYYRNLGLVAEVDGLGPIEDVRGRTLATVSQSRVG</sequence>
<feature type="region of interest" description="NMP" evidence="6">
    <location>
        <begin position="43"/>
        <end position="72"/>
    </location>
</feature>
<feature type="binding site" evidence="6">
    <location>
        <position position="173"/>
    </location>
    <ligand>
        <name>AMP</name>
        <dbReference type="ChEBI" id="CHEBI:456215"/>
    </ligand>
</feature>
<dbReference type="InterPro" id="IPR007862">
    <property type="entry name" value="Adenylate_kinase_lid-dom"/>
</dbReference>
<dbReference type="HAMAP" id="MF_00235">
    <property type="entry name" value="Adenylate_kinase_Adk"/>
    <property type="match status" value="1"/>
</dbReference>
<proteinExistence type="inferred from homology"/>
<feature type="binding site" evidence="6">
    <location>
        <position position="44"/>
    </location>
    <ligand>
        <name>AMP</name>
        <dbReference type="ChEBI" id="CHEBI:456215"/>
    </ligand>
</feature>
<evidence type="ECO:0000256" key="4">
    <source>
        <dbReference type="ARBA" id="ARBA00022777"/>
    </source>
</evidence>
<evidence type="ECO:0000313" key="11">
    <source>
        <dbReference type="Proteomes" id="UP000620075"/>
    </source>
</evidence>
<keyword evidence="1 6" id="KW-0808">Transferase</keyword>
<keyword evidence="6" id="KW-0963">Cytoplasm</keyword>
<comment type="similarity">
    <text evidence="6 7">Belongs to the adenylate kinase family.</text>
</comment>
<feature type="binding site" evidence="6">
    <location>
        <position position="105"/>
    </location>
    <ligand>
        <name>AMP</name>
        <dbReference type="ChEBI" id="CHEBI:456215"/>
    </ligand>
</feature>
<comment type="subunit">
    <text evidence="6 8">Monomer.</text>
</comment>
<dbReference type="PROSITE" id="PS00113">
    <property type="entry name" value="ADENYLATE_KINASE"/>
    <property type="match status" value="1"/>
</dbReference>
<feature type="binding site" evidence="6">
    <location>
        <begin position="70"/>
        <end position="72"/>
    </location>
    <ligand>
        <name>AMP</name>
        <dbReference type="ChEBI" id="CHEBI:456215"/>
    </ligand>
</feature>
<dbReference type="GO" id="GO:0044209">
    <property type="term" value="P:AMP salvage"/>
    <property type="evidence" value="ECO:0007669"/>
    <property type="project" value="UniProtKB-UniRule"/>
</dbReference>
<feature type="binding site" evidence="6">
    <location>
        <begin position="98"/>
        <end position="101"/>
    </location>
    <ligand>
        <name>AMP</name>
        <dbReference type="ChEBI" id="CHEBI:456215"/>
    </ligand>
</feature>
<dbReference type="NCBIfam" id="NF001380">
    <property type="entry name" value="PRK00279.1-2"/>
    <property type="match status" value="1"/>
</dbReference>
<evidence type="ECO:0000256" key="1">
    <source>
        <dbReference type="ARBA" id="ARBA00022679"/>
    </source>
</evidence>
<keyword evidence="4 6" id="KW-0418">Kinase</keyword>
<keyword evidence="5 6" id="KW-0067">ATP-binding</keyword>
<feature type="binding site" evidence="6">
    <location>
        <position position="184"/>
    </location>
    <ligand>
        <name>AMP</name>
        <dbReference type="ChEBI" id="CHEBI:456215"/>
    </ligand>
</feature>
<dbReference type="CDD" id="cd01428">
    <property type="entry name" value="ADK"/>
    <property type="match status" value="1"/>
</dbReference>
<feature type="binding site" evidence="6">
    <location>
        <position position="49"/>
    </location>
    <ligand>
        <name>AMP</name>
        <dbReference type="ChEBI" id="CHEBI:456215"/>
    </ligand>
</feature>
<dbReference type="Pfam" id="PF05191">
    <property type="entry name" value="ADK_lid"/>
    <property type="match status" value="1"/>
</dbReference>
<evidence type="ECO:0000256" key="6">
    <source>
        <dbReference type="HAMAP-Rule" id="MF_00235"/>
    </source>
</evidence>
<protein>
    <recommendedName>
        <fullName evidence="6 8">Adenylate kinase</fullName>
        <shortName evidence="6">AK</shortName>
        <ecNumber evidence="6 8">2.7.4.3</ecNumber>
    </recommendedName>
    <alternativeName>
        <fullName evidence="6">ATP-AMP transphosphorylase</fullName>
    </alternativeName>
    <alternativeName>
        <fullName evidence="6">ATP:AMP phosphotransferase</fullName>
    </alternativeName>
    <alternativeName>
        <fullName evidence="6">Adenylate monophosphate kinase</fullName>
    </alternativeName>
</protein>
<keyword evidence="6" id="KW-0862">Zinc</keyword>
<dbReference type="PRINTS" id="PR00094">
    <property type="entry name" value="ADENYLTKNASE"/>
</dbReference>
<keyword evidence="2 6" id="KW-0545">Nucleotide biosynthesis</keyword>
<dbReference type="InterPro" id="IPR033690">
    <property type="entry name" value="Adenylat_kinase_CS"/>
</dbReference>
<dbReference type="NCBIfam" id="NF011100">
    <property type="entry name" value="PRK14527.1"/>
    <property type="match status" value="1"/>
</dbReference>
<feature type="region of interest" description="LID" evidence="6">
    <location>
        <begin position="139"/>
        <end position="176"/>
    </location>
</feature>
<dbReference type="SUPFAM" id="SSF52540">
    <property type="entry name" value="P-loop containing nucleoside triphosphate hydrolases"/>
    <property type="match status" value="1"/>
</dbReference>
<dbReference type="GO" id="GO:0004017">
    <property type="term" value="F:AMP kinase activity"/>
    <property type="evidence" value="ECO:0007669"/>
    <property type="project" value="UniProtKB-UniRule"/>
</dbReference>
<dbReference type="Gene3D" id="3.40.50.300">
    <property type="entry name" value="P-loop containing nucleotide triphosphate hydrolases"/>
    <property type="match status" value="1"/>
</dbReference>
<dbReference type="FunFam" id="3.40.50.300:FF:000106">
    <property type="entry name" value="Adenylate kinase mitochondrial"/>
    <property type="match status" value="1"/>
</dbReference>
<dbReference type="InterPro" id="IPR000850">
    <property type="entry name" value="Adenylat/UMP-CMP_kin"/>
</dbReference>
<name>A0A934NB46_9BACT</name>
<dbReference type="NCBIfam" id="TIGR01351">
    <property type="entry name" value="adk"/>
    <property type="match status" value="1"/>
</dbReference>
<feature type="domain" description="Adenylate kinase active site lid" evidence="9">
    <location>
        <begin position="140"/>
        <end position="175"/>
    </location>
</feature>
<dbReference type="Proteomes" id="UP000620075">
    <property type="component" value="Unassembled WGS sequence"/>
</dbReference>
<keyword evidence="3 6" id="KW-0547">Nucleotide-binding</keyword>
<gene>
    <name evidence="6" type="primary">adk</name>
    <name evidence="10" type="ORF">JF888_02680</name>
</gene>
<feature type="binding site" evidence="6">
    <location>
        <position position="140"/>
    </location>
    <ligand>
        <name>ATP</name>
        <dbReference type="ChEBI" id="CHEBI:30616"/>
    </ligand>
</feature>
<dbReference type="GO" id="GO:0005524">
    <property type="term" value="F:ATP binding"/>
    <property type="evidence" value="ECO:0007669"/>
    <property type="project" value="UniProtKB-UniRule"/>
</dbReference>
<comment type="caution">
    <text evidence="10">The sequence shown here is derived from an EMBL/GenBank/DDBJ whole genome shotgun (WGS) entry which is preliminary data.</text>
</comment>
<evidence type="ECO:0000313" key="10">
    <source>
        <dbReference type="EMBL" id="MBJ7602091.1"/>
    </source>
</evidence>
<reference evidence="10 11" key="1">
    <citation type="submission" date="2020-10" db="EMBL/GenBank/DDBJ databases">
        <title>Ca. Dormibacterota MAGs.</title>
        <authorList>
            <person name="Montgomery K."/>
        </authorList>
    </citation>
    <scope>NUCLEOTIDE SEQUENCE [LARGE SCALE GENOMIC DNA]</scope>
    <source>
        <strain evidence="10">SC8811_S16_3</strain>
    </source>
</reference>
<feature type="binding site" evidence="6">
    <location>
        <position position="163"/>
    </location>
    <ligand>
        <name>Zn(2+)</name>
        <dbReference type="ChEBI" id="CHEBI:29105"/>
        <note>structural</note>
    </ligand>
</feature>
<evidence type="ECO:0000256" key="2">
    <source>
        <dbReference type="ARBA" id="ARBA00022727"/>
    </source>
</evidence>
<dbReference type="InterPro" id="IPR027417">
    <property type="entry name" value="P-loop_NTPase"/>
</dbReference>
<comment type="catalytic activity">
    <reaction evidence="6 8">
        <text>AMP + ATP = 2 ADP</text>
        <dbReference type="Rhea" id="RHEA:12973"/>
        <dbReference type="ChEBI" id="CHEBI:30616"/>
        <dbReference type="ChEBI" id="CHEBI:456215"/>
        <dbReference type="ChEBI" id="CHEBI:456216"/>
        <dbReference type="EC" id="2.7.4.3"/>
    </reaction>
</comment>
<comment type="domain">
    <text evidence="6">Consists of three domains, a large central CORE domain and two small peripheral domains, NMPbind and LID, which undergo movements during catalysis. The LID domain closes over the site of phosphoryl transfer upon ATP binding. Assembling and dissambling the active center during each catalytic cycle provides an effective means to prevent ATP hydrolysis. Some bacteria have evolved a zinc-coordinating structure that stabilizes the LID domain.</text>
</comment>
<dbReference type="PANTHER" id="PTHR23359">
    <property type="entry name" value="NUCLEOTIDE KINASE"/>
    <property type="match status" value="1"/>
</dbReference>
<feature type="binding site" evidence="6">
    <location>
        <position position="166"/>
    </location>
    <ligand>
        <name>Zn(2+)</name>
        <dbReference type="ChEBI" id="CHEBI:29105"/>
        <note>structural</note>
    </ligand>
</feature>
<feature type="binding site" evidence="6">
    <location>
        <position position="143"/>
    </location>
    <ligand>
        <name>Zn(2+)</name>
        <dbReference type="ChEBI" id="CHEBI:29105"/>
        <note>structural</note>
    </ligand>
</feature>
<keyword evidence="6" id="KW-0479">Metal-binding</keyword>
<evidence type="ECO:0000256" key="5">
    <source>
        <dbReference type="ARBA" id="ARBA00022840"/>
    </source>
</evidence>
<evidence type="ECO:0000256" key="3">
    <source>
        <dbReference type="ARBA" id="ARBA00022741"/>
    </source>
</evidence>
<feature type="binding site" evidence="6">
    <location>
        <begin position="149"/>
        <end position="150"/>
    </location>
    <ligand>
        <name>ATP</name>
        <dbReference type="ChEBI" id="CHEBI:30616"/>
    </ligand>
</feature>
<dbReference type="EMBL" id="JAEKNQ010000013">
    <property type="protein sequence ID" value="MBJ7602091.1"/>
    <property type="molecule type" value="Genomic_DNA"/>
</dbReference>
<comment type="pathway">
    <text evidence="6">Purine metabolism; AMP biosynthesis via salvage pathway; AMP from ADP: step 1/1.</text>
</comment>
<accession>A0A934NB46</accession>
<comment type="subcellular location">
    <subcellularLocation>
        <location evidence="6 8">Cytoplasm</location>
    </subcellularLocation>
</comment>
<feature type="binding site" evidence="6">
    <location>
        <position position="212"/>
    </location>
    <ligand>
        <name>ATP</name>
        <dbReference type="ChEBI" id="CHEBI:30616"/>
    </ligand>
</feature>
<dbReference type="EC" id="2.7.4.3" evidence="6 8"/>
<dbReference type="GO" id="GO:0005737">
    <property type="term" value="C:cytoplasm"/>
    <property type="evidence" value="ECO:0007669"/>
    <property type="project" value="UniProtKB-SubCell"/>
</dbReference>
<feature type="binding site" evidence="6">
    <location>
        <begin position="23"/>
        <end position="28"/>
    </location>
    <ligand>
        <name>ATP</name>
        <dbReference type="ChEBI" id="CHEBI:30616"/>
    </ligand>
</feature>
<comment type="function">
    <text evidence="6">Catalyzes the reversible transfer of the terminal phosphate group between ATP and AMP. Plays an important role in cellular energy homeostasis and in adenine nucleotide metabolism.</text>
</comment>
<organism evidence="10 11">
    <name type="scientific">Candidatus Dormiibacter inghamiae</name>
    <dbReference type="NCBI Taxonomy" id="3127013"/>
    <lineage>
        <taxon>Bacteria</taxon>
        <taxon>Bacillati</taxon>
        <taxon>Candidatus Dormiibacterota</taxon>
        <taxon>Candidatus Dormibacteria</taxon>
        <taxon>Candidatus Dormibacterales</taxon>
        <taxon>Candidatus Dormibacteraceae</taxon>
        <taxon>Candidatus Dormiibacter</taxon>
    </lineage>
</organism>
<evidence type="ECO:0000259" key="9">
    <source>
        <dbReference type="Pfam" id="PF05191"/>
    </source>
</evidence>